<comment type="caution">
    <text evidence="1">The sequence shown here is derived from an EMBL/GenBank/DDBJ whole genome shotgun (WGS) entry which is preliminary data.</text>
</comment>
<sequence length="64" mass="7689">MCLHSKAENITRRPPTNRKPEFFFFKIERTKAQQEVKKLCQVQSGAIFIGKERKKERKKRQNLI</sequence>
<organism evidence="1 2">
    <name type="scientific">Parasponia andersonii</name>
    <name type="common">Sponia andersonii</name>
    <dbReference type="NCBI Taxonomy" id="3476"/>
    <lineage>
        <taxon>Eukaryota</taxon>
        <taxon>Viridiplantae</taxon>
        <taxon>Streptophyta</taxon>
        <taxon>Embryophyta</taxon>
        <taxon>Tracheophyta</taxon>
        <taxon>Spermatophyta</taxon>
        <taxon>Magnoliopsida</taxon>
        <taxon>eudicotyledons</taxon>
        <taxon>Gunneridae</taxon>
        <taxon>Pentapetalae</taxon>
        <taxon>rosids</taxon>
        <taxon>fabids</taxon>
        <taxon>Rosales</taxon>
        <taxon>Cannabaceae</taxon>
        <taxon>Parasponia</taxon>
    </lineage>
</organism>
<reference evidence="2" key="1">
    <citation type="submission" date="2016-06" db="EMBL/GenBank/DDBJ databases">
        <title>Parallel loss of symbiosis genes in relatives of nitrogen-fixing non-legume Parasponia.</title>
        <authorList>
            <person name="Van Velzen R."/>
            <person name="Holmer R."/>
            <person name="Bu F."/>
            <person name="Rutten L."/>
            <person name="Van Zeijl A."/>
            <person name="Liu W."/>
            <person name="Santuari L."/>
            <person name="Cao Q."/>
            <person name="Sharma T."/>
            <person name="Shen D."/>
            <person name="Roswanjaya Y."/>
            <person name="Wardhani T."/>
            <person name="Kalhor M.S."/>
            <person name="Jansen J."/>
            <person name="Van den Hoogen J."/>
            <person name="Gungor B."/>
            <person name="Hartog M."/>
            <person name="Hontelez J."/>
            <person name="Verver J."/>
            <person name="Yang W.-C."/>
            <person name="Schijlen E."/>
            <person name="Repin R."/>
            <person name="Schilthuizen M."/>
            <person name="Schranz E."/>
            <person name="Heidstra R."/>
            <person name="Miyata K."/>
            <person name="Fedorova E."/>
            <person name="Kohlen W."/>
            <person name="Bisseling T."/>
            <person name="Smit S."/>
            <person name="Geurts R."/>
        </authorList>
    </citation>
    <scope>NUCLEOTIDE SEQUENCE [LARGE SCALE GENOMIC DNA]</scope>
    <source>
        <strain evidence="2">cv. WU1-14</strain>
    </source>
</reference>
<dbReference type="OrthoDB" id="10382230at2759"/>
<name>A0A2P5AJC0_PARAD</name>
<keyword evidence="2" id="KW-1185">Reference proteome</keyword>
<protein>
    <submittedName>
        <fullName evidence="1">Uncharacterized protein</fullName>
    </submittedName>
</protein>
<accession>A0A2P5AJC0</accession>
<dbReference type="AlphaFoldDB" id="A0A2P5AJC0"/>
<evidence type="ECO:0000313" key="2">
    <source>
        <dbReference type="Proteomes" id="UP000237105"/>
    </source>
</evidence>
<proteinExistence type="predicted"/>
<gene>
    <name evidence="1" type="ORF">PanWU01x14_327070</name>
</gene>
<evidence type="ECO:0000313" key="1">
    <source>
        <dbReference type="EMBL" id="PON36638.1"/>
    </source>
</evidence>
<dbReference type="Proteomes" id="UP000237105">
    <property type="component" value="Unassembled WGS sequence"/>
</dbReference>
<dbReference type="EMBL" id="JXTB01000561">
    <property type="protein sequence ID" value="PON36638.1"/>
    <property type="molecule type" value="Genomic_DNA"/>
</dbReference>